<sequence>MTVEVVSPFRKSSYSAQSNDCVELARTSVGGHAVRDTKHSSGPVQFHGPDAWSRFLTALKSGDLPTT</sequence>
<name>A0A7H0IJZ6_9ACTN</name>
<dbReference type="Pfam" id="PF04149">
    <property type="entry name" value="DUF397"/>
    <property type="match status" value="1"/>
</dbReference>
<accession>A0A7H0IJZ6</accession>
<evidence type="ECO:0000313" key="2">
    <source>
        <dbReference type="EMBL" id="QNP73112.1"/>
    </source>
</evidence>
<dbReference type="RefSeq" id="WP_187750056.1">
    <property type="nucleotide sequence ID" value="NZ_CP060828.1"/>
</dbReference>
<feature type="domain" description="DUF397" evidence="1">
    <location>
        <begin position="9"/>
        <end position="60"/>
    </location>
</feature>
<dbReference type="InterPro" id="IPR007278">
    <property type="entry name" value="DUF397"/>
</dbReference>
<reference evidence="2 3" key="1">
    <citation type="submission" date="2020-08" db="EMBL/GenBank/DDBJ databases">
        <title>A novel species.</title>
        <authorList>
            <person name="Gao J."/>
        </authorList>
    </citation>
    <scope>NUCLEOTIDE SEQUENCE [LARGE SCALE GENOMIC DNA]</scope>
    <source>
        <strain evidence="2 3">CRXT-G-22</strain>
    </source>
</reference>
<dbReference type="Proteomes" id="UP000516052">
    <property type="component" value="Chromosome"/>
</dbReference>
<dbReference type="AlphaFoldDB" id="A0A7H0IJZ6"/>
<dbReference type="KEGG" id="sroi:IAG44_29210"/>
<dbReference type="EMBL" id="CP060828">
    <property type="protein sequence ID" value="QNP73112.1"/>
    <property type="molecule type" value="Genomic_DNA"/>
</dbReference>
<proteinExistence type="predicted"/>
<protein>
    <submittedName>
        <fullName evidence="2">DUF397 domain-containing protein</fullName>
    </submittedName>
</protein>
<keyword evidence="3" id="KW-1185">Reference proteome</keyword>
<dbReference type="PROSITE" id="PS51300">
    <property type="entry name" value="NIRD"/>
    <property type="match status" value="1"/>
</dbReference>
<organism evidence="2 3">
    <name type="scientific">Streptomyces roseirectus</name>
    <dbReference type="NCBI Taxonomy" id="2768066"/>
    <lineage>
        <taxon>Bacteria</taxon>
        <taxon>Bacillati</taxon>
        <taxon>Actinomycetota</taxon>
        <taxon>Actinomycetes</taxon>
        <taxon>Kitasatosporales</taxon>
        <taxon>Streptomycetaceae</taxon>
        <taxon>Streptomyces</taxon>
    </lineage>
</organism>
<evidence type="ECO:0000313" key="3">
    <source>
        <dbReference type="Proteomes" id="UP000516052"/>
    </source>
</evidence>
<gene>
    <name evidence="2" type="ORF">IAG44_29210</name>
</gene>
<evidence type="ECO:0000259" key="1">
    <source>
        <dbReference type="Pfam" id="PF04149"/>
    </source>
</evidence>